<dbReference type="Gene3D" id="3.30.700.10">
    <property type="entry name" value="Glycoprotein, Type 4 Pilin"/>
    <property type="match status" value="1"/>
</dbReference>
<dbReference type="AlphaFoldDB" id="A0A1F7YJ38"/>
<evidence type="ECO:0000256" key="3">
    <source>
        <dbReference type="ARBA" id="ARBA00022692"/>
    </source>
</evidence>
<dbReference type="PANTHER" id="PTHR30093">
    <property type="entry name" value="GENERAL SECRETION PATHWAY PROTEIN G"/>
    <property type="match status" value="1"/>
</dbReference>
<comment type="subcellular location">
    <subcellularLocation>
        <location evidence="1">Membrane</location>
        <topology evidence="1">Single-pass membrane protein</topology>
    </subcellularLocation>
</comment>
<accession>A0A1F7YJ38</accession>
<keyword evidence="2" id="KW-0488">Methylation</keyword>
<protein>
    <recommendedName>
        <fullName evidence="9">Type II secretion system protein GspG C-terminal domain-containing protein</fullName>
    </recommendedName>
</protein>
<dbReference type="NCBIfam" id="TIGR02532">
    <property type="entry name" value="IV_pilin_GFxxxE"/>
    <property type="match status" value="1"/>
</dbReference>
<sequence>MNKLHHAFTLVELLVVIAIIVMLLAASLIGIQGSKETTRDVRRKADLEAIREALELYKADNNVYPYSNPENACDSSEGSCGTACTSGTNSCGGVAWAAPMTNLQPNFIADLPEDSINDDTHFYYYEPVCNQTSTVCGVSKTCTGINNCCAYELGTQLEADSTWYRVCSP</sequence>
<dbReference type="InterPro" id="IPR000983">
    <property type="entry name" value="Bac_GSPG_pilin"/>
</dbReference>
<dbReference type="PANTHER" id="PTHR30093:SF44">
    <property type="entry name" value="TYPE II SECRETION SYSTEM CORE PROTEIN G"/>
    <property type="match status" value="1"/>
</dbReference>
<feature type="transmembrane region" description="Helical" evidence="6">
    <location>
        <begin position="6"/>
        <end position="29"/>
    </location>
</feature>
<evidence type="ECO:0000256" key="5">
    <source>
        <dbReference type="ARBA" id="ARBA00023136"/>
    </source>
</evidence>
<gene>
    <name evidence="7" type="ORF">A2628_00980</name>
</gene>
<evidence type="ECO:0000256" key="1">
    <source>
        <dbReference type="ARBA" id="ARBA00004167"/>
    </source>
</evidence>
<dbReference type="InterPro" id="IPR012902">
    <property type="entry name" value="N_methyl_site"/>
</dbReference>
<evidence type="ECO:0000256" key="4">
    <source>
        <dbReference type="ARBA" id="ARBA00022989"/>
    </source>
</evidence>
<name>A0A1F7YJ38_9BACT</name>
<dbReference type="GO" id="GO:0015628">
    <property type="term" value="P:protein secretion by the type II secretion system"/>
    <property type="evidence" value="ECO:0007669"/>
    <property type="project" value="InterPro"/>
</dbReference>
<evidence type="ECO:0000313" key="7">
    <source>
        <dbReference type="EMBL" id="OGM27361.1"/>
    </source>
</evidence>
<organism evidence="7 8">
    <name type="scientific">Candidatus Woesebacteria bacterium RIFCSPHIGHO2_01_FULL_40_22</name>
    <dbReference type="NCBI Taxonomy" id="1802499"/>
    <lineage>
        <taxon>Bacteria</taxon>
        <taxon>Candidatus Woeseibacteriota</taxon>
    </lineage>
</organism>
<evidence type="ECO:0000256" key="6">
    <source>
        <dbReference type="SAM" id="Phobius"/>
    </source>
</evidence>
<dbReference type="SUPFAM" id="SSF54523">
    <property type="entry name" value="Pili subunits"/>
    <property type="match status" value="1"/>
</dbReference>
<dbReference type="EMBL" id="MGGL01000004">
    <property type="protein sequence ID" value="OGM27361.1"/>
    <property type="molecule type" value="Genomic_DNA"/>
</dbReference>
<dbReference type="GO" id="GO:0016020">
    <property type="term" value="C:membrane"/>
    <property type="evidence" value="ECO:0007669"/>
    <property type="project" value="UniProtKB-SubCell"/>
</dbReference>
<evidence type="ECO:0000256" key="2">
    <source>
        <dbReference type="ARBA" id="ARBA00022481"/>
    </source>
</evidence>
<dbReference type="GO" id="GO:0015627">
    <property type="term" value="C:type II protein secretion system complex"/>
    <property type="evidence" value="ECO:0007669"/>
    <property type="project" value="InterPro"/>
</dbReference>
<evidence type="ECO:0000313" key="8">
    <source>
        <dbReference type="Proteomes" id="UP000179221"/>
    </source>
</evidence>
<dbReference type="Proteomes" id="UP000179221">
    <property type="component" value="Unassembled WGS sequence"/>
</dbReference>
<keyword evidence="4 6" id="KW-1133">Transmembrane helix</keyword>
<keyword evidence="5 6" id="KW-0472">Membrane</keyword>
<dbReference type="Pfam" id="PF07963">
    <property type="entry name" value="N_methyl"/>
    <property type="match status" value="1"/>
</dbReference>
<dbReference type="InterPro" id="IPR045584">
    <property type="entry name" value="Pilin-like"/>
</dbReference>
<comment type="caution">
    <text evidence="7">The sequence shown here is derived from an EMBL/GenBank/DDBJ whole genome shotgun (WGS) entry which is preliminary data.</text>
</comment>
<dbReference type="PRINTS" id="PR00813">
    <property type="entry name" value="BCTERIALGSPG"/>
</dbReference>
<reference evidence="7 8" key="1">
    <citation type="journal article" date="2016" name="Nat. Commun.">
        <title>Thousands of microbial genomes shed light on interconnected biogeochemical processes in an aquifer system.</title>
        <authorList>
            <person name="Anantharaman K."/>
            <person name="Brown C.T."/>
            <person name="Hug L.A."/>
            <person name="Sharon I."/>
            <person name="Castelle C.J."/>
            <person name="Probst A.J."/>
            <person name="Thomas B.C."/>
            <person name="Singh A."/>
            <person name="Wilkins M.J."/>
            <person name="Karaoz U."/>
            <person name="Brodie E.L."/>
            <person name="Williams K.H."/>
            <person name="Hubbard S.S."/>
            <person name="Banfield J.F."/>
        </authorList>
    </citation>
    <scope>NUCLEOTIDE SEQUENCE [LARGE SCALE GENOMIC DNA]</scope>
</reference>
<evidence type="ECO:0008006" key="9">
    <source>
        <dbReference type="Google" id="ProtNLM"/>
    </source>
</evidence>
<keyword evidence="3 6" id="KW-0812">Transmembrane</keyword>
<proteinExistence type="predicted"/>